<keyword evidence="17" id="KW-1185">Reference proteome</keyword>
<dbReference type="SUPFAM" id="SSF54631">
    <property type="entry name" value="CBS-domain pair"/>
    <property type="match status" value="1"/>
</dbReference>
<evidence type="ECO:0000256" key="7">
    <source>
        <dbReference type="ARBA" id="ARBA00023065"/>
    </source>
</evidence>
<dbReference type="GO" id="GO:0005886">
    <property type="term" value="C:plasma membrane"/>
    <property type="evidence" value="ECO:0007669"/>
    <property type="project" value="TreeGrafter"/>
</dbReference>
<proteinExistence type="predicted"/>
<reference evidence="16" key="1">
    <citation type="submission" date="2023-11" db="EMBL/GenBank/DDBJ databases">
        <title>Genome assemblies of two species of porcelain crab, Petrolisthes cinctipes and Petrolisthes manimaculis (Anomura: Porcellanidae).</title>
        <authorList>
            <person name="Angst P."/>
        </authorList>
    </citation>
    <scope>NUCLEOTIDE SEQUENCE</scope>
    <source>
        <strain evidence="16">PB745_02</strain>
        <tissue evidence="16">Gill</tissue>
    </source>
</reference>
<evidence type="ECO:0000313" key="16">
    <source>
        <dbReference type="EMBL" id="KAK4309456.1"/>
    </source>
</evidence>
<feature type="transmembrane region" description="Helical" evidence="14">
    <location>
        <begin position="278"/>
        <end position="300"/>
    </location>
</feature>
<accession>A0AAE1U680</accession>
<feature type="transmembrane region" description="Helical" evidence="14">
    <location>
        <begin position="462"/>
        <end position="483"/>
    </location>
</feature>
<dbReference type="EMBL" id="JAWZYT010001751">
    <property type="protein sequence ID" value="KAK4309456.1"/>
    <property type="molecule type" value="Genomic_DNA"/>
</dbReference>
<protein>
    <recommendedName>
        <fullName evidence="15">CBS domain-containing protein</fullName>
    </recommendedName>
</protein>
<dbReference type="PANTHER" id="PTHR45720">
    <property type="entry name" value="CHLORIDE CHANNEL PROTEIN 2"/>
    <property type="match status" value="1"/>
</dbReference>
<evidence type="ECO:0000256" key="14">
    <source>
        <dbReference type="SAM" id="Phobius"/>
    </source>
</evidence>
<dbReference type="Pfam" id="PF00571">
    <property type="entry name" value="CBS"/>
    <property type="match status" value="1"/>
</dbReference>
<dbReference type="Gene3D" id="3.10.580.10">
    <property type="entry name" value="CBS-domain"/>
    <property type="match status" value="2"/>
</dbReference>
<evidence type="ECO:0000256" key="8">
    <source>
        <dbReference type="ARBA" id="ARBA00023122"/>
    </source>
</evidence>
<evidence type="ECO:0000313" key="17">
    <source>
        <dbReference type="Proteomes" id="UP001292094"/>
    </source>
</evidence>
<keyword evidence="10" id="KW-0869">Chloride channel</keyword>
<evidence type="ECO:0000256" key="4">
    <source>
        <dbReference type="ARBA" id="ARBA00022737"/>
    </source>
</evidence>
<feature type="region of interest" description="Disordered" evidence="13">
    <location>
        <begin position="30"/>
        <end position="53"/>
    </location>
</feature>
<dbReference type="FunFam" id="1.10.3080.10:FF:000003">
    <property type="entry name" value="Chloride channel 2"/>
    <property type="match status" value="1"/>
</dbReference>
<dbReference type="InterPro" id="IPR046342">
    <property type="entry name" value="CBS_dom_sf"/>
</dbReference>
<dbReference type="PRINTS" id="PR00762">
    <property type="entry name" value="CLCHANNEL"/>
</dbReference>
<feature type="non-terminal residue" evidence="16">
    <location>
        <position position="1"/>
    </location>
</feature>
<dbReference type="InterPro" id="IPR050970">
    <property type="entry name" value="Cl_channel_volt-gated"/>
</dbReference>
<dbReference type="Proteomes" id="UP001292094">
    <property type="component" value="Unassembled WGS sequence"/>
</dbReference>
<dbReference type="GO" id="GO:0005247">
    <property type="term" value="F:voltage-gated chloride channel activity"/>
    <property type="evidence" value="ECO:0007669"/>
    <property type="project" value="TreeGrafter"/>
</dbReference>
<keyword evidence="8" id="KW-0129">CBS domain</keyword>
<evidence type="ECO:0000256" key="10">
    <source>
        <dbReference type="ARBA" id="ARBA00023173"/>
    </source>
</evidence>
<evidence type="ECO:0000256" key="1">
    <source>
        <dbReference type="ARBA" id="ARBA00004141"/>
    </source>
</evidence>
<dbReference type="Gene3D" id="1.10.3080.10">
    <property type="entry name" value="Clc chloride channel"/>
    <property type="match status" value="1"/>
</dbReference>
<evidence type="ECO:0000256" key="6">
    <source>
        <dbReference type="ARBA" id="ARBA00022989"/>
    </source>
</evidence>
<dbReference type="FunFam" id="3.10.580.10:FF:000032">
    <property type="entry name" value="Chloride channel protein"/>
    <property type="match status" value="1"/>
</dbReference>
<keyword evidence="11" id="KW-0868">Chloride</keyword>
<evidence type="ECO:0000256" key="13">
    <source>
        <dbReference type="SAM" id="MobiDB-lite"/>
    </source>
</evidence>
<comment type="caution">
    <text evidence="16">The sequence shown here is derived from an EMBL/GenBank/DDBJ whole genome shotgun (WGS) entry which is preliminary data.</text>
</comment>
<sequence length="1205" mass="133232">DTLAEAPLLKGCEDEPSLIGSHGLPLLNLAQPSTPALSDSPGSPPPLLGVPLLPTPPISPVRVSITDSDEESPVVDITTPLKFDSSELTWRKTSEAAERLTPPRLIPTIDYLQVPPSHRAKLRRRGRVSFNKPKTDIEVDPTQVVNGGVQETALLGDDSNPDALGSLNAANCVIRIPRKQRRPSFSNLNIPCYRRRPSGQALDVNFDYTFTVMYGRYTKDLSRYAKQEAKKLRKEDKNARLETPTSGLRPYRGRVASKCLGVLAAVWKATFARVGEDWVFLAVLGVVMAIISFIMDYGIAQCNKARLWLYRDLASHEVLQYLAWVSLPVCLILFSAGFVHIMAPQAVGSGIPEMKTILRGVVLKEYLTFKTLIAKVIGLTATLGSGLPLGKEGPFVHIASIVATLISKAVTSFKGIYENESRNSEMLAAACAVGVACSFAAPIGGVLFSIEVTSVYFAVRNYWRGFFAAVCGAMMFRLLAVWFHDEETLTALFKTNFKVEYPFDPQELFVFALIGVLCGFLGAFFVWVHRQYVIFMRRNKKMKAFLQKSRLLYPLLVTLLYGSFSFPLGLGQFWATDLNNHQQVVELFSNVSWTKADHNVQEFEIVENWRTPWTNVFVDLLLYIAFTFGGSVVASTLPVPSGIFIPVFKIGAALGRIMGEGMASAFPSGLSYGGHNHIIIPGGYSIVGAAALAGAVTHTISTSVIVFELTGQITHILPVMIAVLIANGIAQLLQPSVYDSIIQIKKLPYLPDILTATSGAYNIYVEDFMVRDVKYIWYGITYRQLKNILKEHKKIRSLPLVDSPDSMILLGSIQRAELISMLEEHLGKDRRLRVINKWKFAAQKALEAEQVQKVAEERWREDEREKTKQRLIDIAEATKKKTFIPSARLAMVAGIGGRETDPFLTPPTAATDPKKHSSTTKAVLTSTPITSADPTTTTPTITSTPNATTSGEVRGGNGGSGVNKERRPSRFEVTKVEMLAKQNESAVSVQIEPEEIHIGSDSALDKLQVPRRNTLPRKSILKKTNSFIFQPASPSSPFTSPQHTPYATVHAGDSKFRQAFESVLRKASLRKMDEKNNTSSPSINLGSSKRVSLPMERMVEITLEEQRRWEEEELNKEVDFSKCHIDPAPFQLVERTSLLKVHSLFSMLGLNHAYVTAIGRIIGVVALKELRKAIEETNSGDFPKPEATTSDADTSTKKKKKESKK</sequence>
<keyword evidence="7" id="KW-0406">Ion transport</keyword>
<keyword evidence="4" id="KW-0677">Repeat</keyword>
<feature type="transmembrane region" description="Helical" evidence="14">
    <location>
        <begin position="427"/>
        <end position="450"/>
    </location>
</feature>
<organism evidence="16 17">
    <name type="scientific">Petrolisthes manimaculis</name>
    <dbReference type="NCBI Taxonomy" id="1843537"/>
    <lineage>
        <taxon>Eukaryota</taxon>
        <taxon>Metazoa</taxon>
        <taxon>Ecdysozoa</taxon>
        <taxon>Arthropoda</taxon>
        <taxon>Crustacea</taxon>
        <taxon>Multicrustacea</taxon>
        <taxon>Malacostraca</taxon>
        <taxon>Eumalacostraca</taxon>
        <taxon>Eucarida</taxon>
        <taxon>Decapoda</taxon>
        <taxon>Pleocyemata</taxon>
        <taxon>Anomura</taxon>
        <taxon>Galatheoidea</taxon>
        <taxon>Porcellanidae</taxon>
        <taxon>Petrolisthes</taxon>
    </lineage>
</organism>
<evidence type="ECO:0000256" key="5">
    <source>
        <dbReference type="ARBA" id="ARBA00022882"/>
    </source>
</evidence>
<comment type="subcellular location">
    <subcellularLocation>
        <location evidence="1">Membrane</location>
        <topology evidence="1">Multi-pass membrane protein</topology>
    </subcellularLocation>
</comment>
<dbReference type="SUPFAM" id="SSF81340">
    <property type="entry name" value="Clc chloride channel"/>
    <property type="match status" value="1"/>
</dbReference>
<keyword evidence="2" id="KW-0813">Transport</keyword>
<keyword evidence="6 14" id="KW-1133">Transmembrane helix</keyword>
<dbReference type="PANTHER" id="PTHR45720:SF10">
    <property type="entry name" value="CHLORIDE CHANNEL PROTEIN 2"/>
    <property type="match status" value="1"/>
</dbReference>
<feature type="transmembrane region" description="Helical" evidence="14">
    <location>
        <begin position="713"/>
        <end position="733"/>
    </location>
</feature>
<dbReference type="InterPro" id="IPR001807">
    <property type="entry name" value="ClC"/>
</dbReference>
<feature type="transmembrane region" description="Helical" evidence="14">
    <location>
        <begin position="321"/>
        <end position="343"/>
    </location>
</feature>
<keyword evidence="5" id="KW-0851">Voltage-gated channel</keyword>
<evidence type="ECO:0000256" key="3">
    <source>
        <dbReference type="ARBA" id="ARBA00022692"/>
    </source>
</evidence>
<feature type="region of interest" description="Disordered" evidence="13">
    <location>
        <begin position="900"/>
        <end position="967"/>
    </location>
</feature>
<evidence type="ECO:0000256" key="12">
    <source>
        <dbReference type="ARBA" id="ARBA00023303"/>
    </source>
</evidence>
<dbReference type="GO" id="GO:0034707">
    <property type="term" value="C:chloride channel complex"/>
    <property type="evidence" value="ECO:0007669"/>
    <property type="project" value="UniProtKB-KW"/>
</dbReference>
<keyword evidence="3 14" id="KW-0812">Transmembrane</keyword>
<feature type="transmembrane region" description="Helical" evidence="14">
    <location>
        <begin position="551"/>
        <end position="575"/>
    </location>
</feature>
<keyword evidence="9 14" id="KW-0472">Membrane</keyword>
<evidence type="ECO:0000256" key="11">
    <source>
        <dbReference type="ARBA" id="ARBA00023214"/>
    </source>
</evidence>
<gene>
    <name evidence="16" type="ORF">Pmani_018916</name>
</gene>
<dbReference type="AlphaFoldDB" id="A0AAE1U680"/>
<evidence type="ECO:0000259" key="15">
    <source>
        <dbReference type="Pfam" id="PF00571"/>
    </source>
</evidence>
<keyword evidence="12" id="KW-0407">Ion channel</keyword>
<dbReference type="InterPro" id="IPR014743">
    <property type="entry name" value="Cl-channel_core"/>
</dbReference>
<feature type="compositionally biased region" description="Low complexity" evidence="13">
    <location>
        <begin position="925"/>
        <end position="952"/>
    </location>
</feature>
<dbReference type="CDD" id="cd03683">
    <property type="entry name" value="ClC_1_like"/>
    <property type="match status" value="1"/>
</dbReference>
<name>A0AAE1U680_9EUCA</name>
<feature type="transmembrane region" description="Helical" evidence="14">
    <location>
        <begin position="620"/>
        <end position="648"/>
    </location>
</feature>
<feature type="transmembrane region" description="Helical" evidence="14">
    <location>
        <begin position="508"/>
        <end position="530"/>
    </location>
</feature>
<feature type="domain" description="CBS" evidence="15">
    <location>
        <begin position="765"/>
        <end position="821"/>
    </location>
</feature>
<dbReference type="InterPro" id="IPR000644">
    <property type="entry name" value="CBS_dom"/>
</dbReference>
<dbReference type="Pfam" id="PF00654">
    <property type="entry name" value="Voltage_CLC"/>
    <property type="match status" value="1"/>
</dbReference>
<feature type="region of interest" description="Disordered" evidence="13">
    <location>
        <begin position="1175"/>
        <end position="1205"/>
    </location>
</feature>
<evidence type="ECO:0000256" key="9">
    <source>
        <dbReference type="ARBA" id="ARBA00023136"/>
    </source>
</evidence>
<feature type="compositionally biased region" description="Pro residues" evidence="13">
    <location>
        <begin position="42"/>
        <end position="53"/>
    </location>
</feature>
<evidence type="ECO:0000256" key="2">
    <source>
        <dbReference type="ARBA" id="ARBA00022448"/>
    </source>
</evidence>